<gene>
    <name evidence="2" type="ORF">PanWU01x14_048160</name>
</gene>
<proteinExistence type="predicted"/>
<feature type="region of interest" description="Disordered" evidence="1">
    <location>
        <begin position="1"/>
        <end position="29"/>
    </location>
</feature>
<evidence type="ECO:0000313" key="3">
    <source>
        <dbReference type="Proteomes" id="UP000237105"/>
    </source>
</evidence>
<keyword evidence="3" id="KW-1185">Reference proteome</keyword>
<dbReference type="PANTHER" id="PTHR38394">
    <property type="entry name" value="NEUROFILAMENT LIGHT PROTEIN"/>
    <property type="match status" value="1"/>
</dbReference>
<dbReference type="Proteomes" id="UP000237105">
    <property type="component" value="Unassembled WGS sequence"/>
</dbReference>
<evidence type="ECO:0000256" key="1">
    <source>
        <dbReference type="SAM" id="MobiDB-lite"/>
    </source>
</evidence>
<dbReference type="EMBL" id="JXTB01000027">
    <property type="protein sequence ID" value="PON74757.1"/>
    <property type="molecule type" value="Genomic_DNA"/>
</dbReference>
<dbReference type="PANTHER" id="PTHR38394:SF1">
    <property type="entry name" value="NEUROFILAMENT LIGHT PROTEIN"/>
    <property type="match status" value="1"/>
</dbReference>
<sequence>MELQIESNVVNEARNASNTSTEQSVEDDKKDIESLCNKKSLIMDGLQHLLTLVKLKPIRTSKPSTIGLPTWSLVFRRFNPTLTPNSTTKQGGQVERELTNSSLDEANTYQQELSTRKSSIQQDISSSKQKIIIIDKRVPELEVVAAARNFKEAARIAAEAKPLIVERIDIQIEME</sequence>
<protein>
    <submittedName>
        <fullName evidence="2">Uncharacterized protein</fullName>
    </submittedName>
</protein>
<feature type="compositionally biased region" description="Polar residues" evidence="1">
    <location>
        <begin position="1"/>
        <end position="23"/>
    </location>
</feature>
<comment type="caution">
    <text evidence="2">The sequence shown here is derived from an EMBL/GenBank/DDBJ whole genome shotgun (WGS) entry which is preliminary data.</text>
</comment>
<dbReference type="STRING" id="3476.A0A2P5DN92"/>
<reference evidence="3" key="1">
    <citation type="submission" date="2016-06" db="EMBL/GenBank/DDBJ databases">
        <title>Parallel loss of symbiosis genes in relatives of nitrogen-fixing non-legume Parasponia.</title>
        <authorList>
            <person name="Van Velzen R."/>
            <person name="Holmer R."/>
            <person name="Bu F."/>
            <person name="Rutten L."/>
            <person name="Van Zeijl A."/>
            <person name="Liu W."/>
            <person name="Santuari L."/>
            <person name="Cao Q."/>
            <person name="Sharma T."/>
            <person name="Shen D."/>
            <person name="Roswanjaya Y."/>
            <person name="Wardhani T."/>
            <person name="Kalhor M.S."/>
            <person name="Jansen J."/>
            <person name="Van den Hoogen J."/>
            <person name="Gungor B."/>
            <person name="Hartog M."/>
            <person name="Hontelez J."/>
            <person name="Verver J."/>
            <person name="Yang W.-C."/>
            <person name="Schijlen E."/>
            <person name="Repin R."/>
            <person name="Schilthuizen M."/>
            <person name="Schranz E."/>
            <person name="Heidstra R."/>
            <person name="Miyata K."/>
            <person name="Fedorova E."/>
            <person name="Kohlen W."/>
            <person name="Bisseling T."/>
            <person name="Smit S."/>
            <person name="Geurts R."/>
        </authorList>
    </citation>
    <scope>NUCLEOTIDE SEQUENCE [LARGE SCALE GENOMIC DNA]</scope>
    <source>
        <strain evidence="3">cv. WU1-14</strain>
    </source>
</reference>
<dbReference type="AlphaFoldDB" id="A0A2P5DN92"/>
<accession>A0A2P5DN92</accession>
<name>A0A2P5DN92_PARAD</name>
<organism evidence="2 3">
    <name type="scientific">Parasponia andersonii</name>
    <name type="common">Sponia andersonii</name>
    <dbReference type="NCBI Taxonomy" id="3476"/>
    <lineage>
        <taxon>Eukaryota</taxon>
        <taxon>Viridiplantae</taxon>
        <taxon>Streptophyta</taxon>
        <taxon>Embryophyta</taxon>
        <taxon>Tracheophyta</taxon>
        <taxon>Spermatophyta</taxon>
        <taxon>Magnoliopsida</taxon>
        <taxon>eudicotyledons</taxon>
        <taxon>Gunneridae</taxon>
        <taxon>Pentapetalae</taxon>
        <taxon>rosids</taxon>
        <taxon>fabids</taxon>
        <taxon>Rosales</taxon>
        <taxon>Cannabaceae</taxon>
        <taxon>Parasponia</taxon>
    </lineage>
</organism>
<dbReference type="OrthoDB" id="1301563at2759"/>
<evidence type="ECO:0000313" key="2">
    <source>
        <dbReference type="EMBL" id="PON74757.1"/>
    </source>
</evidence>